<comment type="caution">
    <text evidence="3">The sequence shown here is derived from an EMBL/GenBank/DDBJ whole genome shotgun (WGS) entry which is preliminary data.</text>
</comment>
<feature type="region of interest" description="Disordered" evidence="1">
    <location>
        <begin position="35"/>
        <end position="97"/>
    </location>
</feature>
<name>A0A328AD67_9CAUL</name>
<feature type="chain" id="PRO_5016331770" description="DUF3035 domain-containing protein" evidence="2">
    <location>
        <begin position="22"/>
        <end position="97"/>
    </location>
</feature>
<dbReference type="EMBL" id="QFYR01000002">
    <property type="protein sequence ID" value="RAK52535.1"/>
    <property type="molecule type" value="Genomic_DNA"/>
</dbReference>
<reference evidence="4" key="1">
    <citation type="submission" date="2018-05" db="EMBL/GenBank/DDBJ databases">
        <authorList>
            <person name="Li X."/>
        </authorList>
    </citation>
    <scope>NUCLEOTIDE SEQUENCE [LARGE SCALE GENOMIC DNA]</scope>
    <source>
        <strain evidence="4">YIM 73061</strain>
    </source>
</reference>
<gene>
    <name evidence="3" type="ORF">DJ018_09990</name>
</gene>
<accession>A0A328AD67</accession>
<evidence type="ECO:0008006" key="5">
    <source>
        <dbReference type="Google" id="ProtNLM"/>
    </source>
</evidence>
<dbReference type="PROSITE" id="PS51257">
    <property type="entry name" value="PROKAR_LIPOPROTEIN"/>
    <property type="match status" value="1"/>
</dbReference>
<organism evidence="3 4">
    <name type="scientific">Phenylobacterium deserti</name>
    <dbReference type="NCBI Taxonomy" id="1914756"/>
    <lineage>
        <taxon>Bacteria</taxon>
        <taxon>Pseudomonadati</taxon>
        <taxon>Pseudomonadota</taxon>
        <taxon>Alphaproteobacteria</taxon>
        <taxon>Caulobacterales</taxon>
        <taxon>Caulobacteraceae</taxon>
        <taxon>Phenylobacterium</taxon>
    </lineage>
</organism>
<protein>
    <recommendedName>
        <fullName evidence="5">DUF3035 domain-containing protein</fullName>
    </recommendedName>
</protein>
<dbReference type="RefSeq" id="WP_111514821.1">
    <property type="nucleotide sequence ID" value="NZ_QFYR01000002.1"/>
</dbReference>
<feature type="compositionally biased region" description="Low complexity" evidence="1">
    <location>
        <begin position="85"/>
        <end position="97"/>
    </location>
</feature>
<sequence>MIRPLAILPLLALGACTTPLDAPLSPTLGQAVASMDAQIIPPTETDLPPESSGARGVAAVDRYQRGRVKQPPVTGTSEVGMRQASGDMTSTSGSGTP</sequence>
<evidence type="ECO:0000313" key="4">
    <source>
        <dbReference type="Proteomes" id="UP000249725"/>
    </source>
</evidence>
<keyword evidence="2" id="KW-0732">Signal</keyword>
<evidence type="ECO:0000256" key="2">
    <source>
        <dbReference type="SAM" id="SignalP"/>
    </source>
</evidence>
<proteinExistence type="predicted"/>
<keyword evidence="4" id="KW-1185">Reference proteome</keyword>
<evidence type="ECO:0000256" key="1">
    <source>
        <dbReference type="SAM" id="MobiDB-lite"/>
    </source>
</evidence>
<dbReference type="OrthoDB" id="9952594at2"/>
<dbReference type="Proteomes" id="UP000249725">
    <property type="component" value="Unassembled WGS sequence"/>
</dbReference>
<dbReference type="AlphaFoldDB" id="A0A328AD67"/>
<evidence type="ECO:0000313" key="3">
    <source>
        <dbReference type="EMBL" id="RAK52535.1"/>
    </source>
</evidence>
<feature type="signal peptide" evidence="2">
    <location>
        <begin position="1"/>
        <end position="21"/>
    </location>
</feature>